<accession>A0A1Q9AZX2</accession>
<protein>
    <submittedName>
        <fullName evidence="2">Epimerase</fullName>
    </submittedName>
</protein>
<dbReference type="RefSeq" id="WP_075626664.1">
    <property type="nucleotide sequence ID" value="NZ_FOAM01000009.1"/>
</dbReference>
<dbReference type="InterPro" id="IPR036291">
    <property type="entry name" value="NAD(P)-bd_dom_sf"/>
</dbReference>
<dbReference type="OrthoDB" id="9801056at2"/>
<evidence type="ECO:0000313" key="2">
    <source>
        <dbReference type="EMBL" id="OLP61275.1"/>
    </source>
</evidence>
<keyword evidence="3" id="KW-1185">Reference proteome</keyword>
<dbReference type="InterPro" id="IPR001509">
    <property type="entry name" value="Epimerase_deHydtase"/>
</dbReference>
<sequence length="278" mass="30442">MRVLVTGSSGRIGAAIVADMAGRHAVIGLDLVAGPRTGLIADLCDIDRYRVVLEHVDAVVHAAGVHAPHVGVLADDSFHRINVEGTRRLAQAARQAGVSRFVFTSTTAVFGGAEKEEGCRWITETTQPRPRSIYHRSKLEAEALLAAMASPDFSVCILRMSRCFPERADVMALYRLHRGIDARDVACAHRKAMELPAPPAFDRLIISAATPFLESDAPRLGHNAPAVLRERAPGLVTAFLKRGWSLPQHIDRIYVPLAAQQRLGWRSRHGFETVLLEK</sequence>
<evidence type="ECO:0000313" key="3">
    <source>
        <dbReference type="Proteomes" id="UP000186364"/>
    </source>
</evidence>
<evidence type="ECO:0000259" key="1">
    <source>
        <dbReference type="Pfam" id="PF01370"/>
    </source>
</evidence>
<reference evidence="2 3" key="1">
    <citation type="submission" date="2016-09" db="EMBL/GenBank/DDBJ databases">
        <title>Rhizobium sp. nov., a novel species isolated from the rice rhizosphere.</title>
        <authorList>
            <person name="Zhao J."/>
            <person name="Zhang X."/>
        </authorList>
    </citation>
    <scope>NUCLEOTIDE SEQUENCE [LARGE SCALE GENOMIC DNA]</scope>
    <source>
        <strain evidence="2 3">1.7048</strain>
    </source>
</reference>
<dbReference type="Proteomes" id="UP000186364">
    <property type="component" value="Unassembled WGS sequence"/>
</dbReference>
<dbReference type="Gene3D" id="3.40.50.720">
    <property type="entry name" value="NAD(P)-binding Rossmann-like Domain"/>
    <property type="match status" value="1"/>
</dbReference>
<gene>
    <name evidence="2" type="ORF">BJF93_21070</name>
</gene>
<dbReference type="PANTHER" id="PTHR43245:SF54">
    <property type="entry name" value="BLL0593 PROTEIN"/>
    <property type="match status" value="1"/>
</dbReference>
<dbReference type="AlphaFoldDB" id="A0A1Q9AZX2"/>
<feature type="domain" description="NAD-dependent epimerase/dehydratase" evidence="1">
    <location>
        <begin position="3"/>
        <end position="164"/>
    </location>
</feature>
<dbReference type="Pfam" id="PF01370">
    <property type="entry name" value="Epimerase"/>
    <property type="match status" value="1"/>
</dbReference>
<comment type="caution">
    <text evidence="2">The sequence shown here is derived from an EMBL/GenBank/DDBJ whole genome shotgun (WGS) entry which is preliminary data.</text>
</comment>
<dbReference type="EMBL" id="MKIP01000033">
    <property type="protein sequence ID" value="OLP61275.1"/>
    <property type="molecule type" value="Genomic_DNA"/>
</dbReference>
<organism evidence="2 3">
    <name type="scientific">Xaviernesmea oryzae</name>
    <dbReference type="NCBI Taxonomy" id="464029"/>
    <lineage>
        <taxon>Bacteria</taxon>
        <taxon>Pseudomonadati</taxon>
        <taxon>Pseudomonadota</taxon>
        <taxon>Alphaproteobacteria</taxon>
        <taxon>Hyphomicrobiales</taxon>
        <taxon>Rhizobiaceae</taxon>
        <taxon>Rhizobium/Agrobacterium group</taxon>
        <taxon>Xaviernesmea</taxon>
    </lineage>
</organism>
<dbReference type="SUPFAM" id="SSF51735">
    <property type="entry name" value="NAD(P)-binding Rossmann-fold domains"/>
    <property type="match status" value="1"/>
</dbReference>
<proteinExistence type="predicted"/>
<dbReference type="InterPro" id="IPR050177">
    <property type="entry name" value="Lipid_A_modif_metabolic_enz"/>
</dbReference>
<name>A0A1Q9AZX2_9HYPH</name>
<dbReference type="PANTHER" id="PTHR43245">
    <property type="entry name" value="BIFUNCTIONAL POLYMYXIN RESISTANCE PROTEIN ARNA"/>
    <property type="match status" value="1"/>
</dbReference>